<organism evidence="6 7">
    <name type="scientific">Pan troglodytes</name>
    <name type="common">Chimpanzee</name>
    <dbReference type="NCBI Taxonomy" id="9598"/>
    <lineage>
        <taxon>Eukaryota</taxon>
        <taxon>Metazoa</taxon>
        <taxon>Chordata</taxon>
        <taxon>Craniata</taxon>
        <taxon>Vertebrata</taxon>
        <taxon>Euteleostomi</taxon>
        <taxon>Mammalia</taxon>
        <taxon>Eutheria</taxon>
        <taxon>Euarchontoglires</taxon>
        <taxon>Primates</taxon>
        <taxon>Haplorrhini</taxon>
        <taxon>Catarrhini</taxon>
        <taxon>Hominidae</taxon>
        <taxon>Pan</taxon>
    </lineage>
</organism>
<feature type="region of interest" description="Disordered" evidence="2">
    <location>
        <begin position="610"/>
        <end position="639"/>
    </location>
</feature>
<evidence type="ECO:0000256" key="2">
    <source>
        <dbReference type="SAM" id="MobiDB-lite"/>
    </source>
</evidence>
<evidence type="ECO:0000313" key="7">
    <source>
        <dbReference type="Proteomes" id="UP000236370"/>
    </source>
</evidence>
<evidence type="ECO:0000313" key="6">
    <source>
        <dbReference type="EMBL" id="PNI46024.1"/>
    </source>
</evidence>
<accession>A0A2J8LFI9</accession>
<dbReference type="Proteomes" id="UP000236370">
    <property type="component" value="Unassembled WGS sequence"/>
</dbReference>
<dbReference type="EMBL" id="NBAG03000294">
    <property type="protein sequence ID" value="PNI46024.1"/>
    <property type="molecule type" value="Genomic_DNA"/>
</dbReference>
<dbReference type="InterPro" id="IPR048465">
    <property type="entry name" value="Maestro-like_HEAT"/>
</dbReference>
<proteinExistence type="predicted"/>
<dbReference type="AlphaFoldDB" id="A0A2J8LFI9"/>
<sequence length="962" mass="108982">MDRQCSERPHSRTPMGRVSSAVSQNSRISLPVSTSMKDSSCMKVHQDSARRDKWSHPTTILLHKSQSSQATLMPQEHRMFTAEAYSAATCFKMLQDMNSADPFHLKYIIKKIKNMAHGSPKLVMETIHDYVRDNPEISSRHKFRLFQTLEMVIRASDVLEETWEKTFTRLALENMTKATELEDIYQDAASNVLVAICRHSWRAVAQHLETELLTGVFPHRSLLYVMGVLSSSEELFSQEDKACWEEQLIQMAIKSVPFLSMDVWSKELLWTLTTPSWTQQEQSPEKAFLFTYYGLILQAEKNGATVRRHLQALLETSHQWPKQREGMALTLGLAATRHLDDVWAVLDQFGRSRPIRWSLHSSSPKNSEDLHWKWASSTILLAYGQVAAKARAHILPWVDNIVSRMVFYFHYSSWDKTLKQSFLTATLMLMGAVSRSEGTHSYEFYQTSELLQCLTVLMEKEPQDTLCTRSRQQAMHIASSLCKLRPPIDLERKSQLLSTCFRSVFALPLLDALEKHTCLFLEPPNIQSLYSRTMEALDFMLQSLIMQNPTADELHFLLSPKEDFKRIGQLVGILGMLCQDPDRATQRCSLEGASHLYQLLMRHKAGEALQAESQAPKELSQAHSDGAPLWNSRDQKATPLGPQEMAKNHIFQLCSFQVIKDIMQQLTLAELNDLIWTAIDGLGSTSPFRVQAASEMLLTAVQEHGAKLEIVSSMAQAIRLRLCSVHIPQAKEKTLHAITLLAQSHTRELVATFLNISIPLDSHTFQLWRALGAEQPTSHLVLTTLLACLQERPLPTGASDSSPCPKEKTYLRSLAAMNMLHELQFAREFKQAVQEAYPKLFLALLTQMHYVLELNLPGEPQPKQQAQEAAVPSPQSCSTSLEALKSLLSTTGHWHDFAHLELQGSWGLFTTIHTYPKGVGLLARAMVQNHCRQIPAVLRQLLPSLQSPQERERKVAVLILTE</sequence>
<dbReference type="InterPro" id="IPR055408">
    <property type="entry name" value="HEAT_MROH2B-like"/>
</dbReference>
<dbReference type="InterPro" id="IPR016024">
    <property type="entry name" value="ARM-type_fold"/>
</dbReference>
<evidence type="ECO:0000259" key="5">
    <source>
        <dbReference type="Pfam" id="PF23221"/>
    </source>
</evidence>
<evidence type="ECO:0000259" key="4">
    <source>
        <dbReference type="Pfam" id="PF23210"/>
    </source>
</evidence>
<dbReference type="PANTHER" id="PTHR23120:SF6">
    <property type="entry name" value="MAESTRO HEAT-LIKE REPEAT FAMILY MEMBER 5"/>
    <property type="match status" value="1"/>
</dbReference>
<reference evidence="6 7" key="1">
    <citation type="submission" date="2017-12" db="EMBL/GenBank/DDBJ databases">
        <title>High-resolution comparative analysis of great ape genomes.</title>
        <authorList>
            <person name="Pollen A."/>
            <person name="Hastie A."/>
            <person name="Hormozdiari F."/>
            <person name="Dougherty M."/>
            <person name="Liu R."/>
            <person name="Chaisson M."/>
            <person name="Hoppe E."/>
            <person name="Hill C."/>
            <person name="Pang A."/>
            <person name="Hillier L."/>
            <person name="Baker C."/>
            <person name="Armstrong J."/>
            <person name="Shendure J."/>
            <person name="Paten B."/>
            <person name="Wilson R."/>
            <person name="Chao H."/>
            <person name="Schneider V."/>
            <person name="Ventura M."/>
            <person name="Kronenberg Z."/>
            <person name="Murali S."/>
            <person name="Gordon D."/>
            <person name="Cantsilieris S."/>
            <person name="Munson K."/>
            <person name="Nelson B."/>
            <person name="Raja A."/>
            <person name="Underwood J."/>
            <person name="Diekhans M."/>
            <person name="Fiddes I."/>
            <person name="Haussler D."/>
            <person name="Eichler E."/>
        </authorList>
    </citation>
    <scope>NUCLEOTIDE SEQUENCE [LARGE SCALE GENOMIC DNA]</scope>
    <source>
        <strain evidence="6">Yerkes chimp pedigree #C0471</strain>
    </source>
</reference>
<feature type="region of interest" description="Disordered" evidence="2">
    <location>
        <begin position="1"/>
        <end position="36"/>
    </location>
</feature>
<dbReference type="SUPFAM" id="SSF48371">
    <property type="entry name" value="ARM repeat"/>
    <property type="match status" value="1"/>
</dbReference>
<dbReference type="Pfam" id="PF21047">
    <property type="entry name" value="HEAT_Maestro"/>
    <property type="match status" value="1"/>
</dbReference>
<gene>
    <name evidence="6" type="ORF">CK820_G0029187</name>
</gene>
<feature type="domain" description="MROH2B-like N-terminal HEAT-repeats" evidence="5">
    <location>
        <begin position="113"/>
        <end position="232"/>
    </location>
</feature>
<dbReference type="InterPro" id="IPR045206">
    <property type="entry name" value="Maestro_heat-like_prot"/>
</dbReference>
<evidence type="ECO:0000256" key="1">
    <source>
        <dbReference type="ARBA" id="ARBA00022737"/>
    </source>
</evidence>
<dbReference type="Pfam" id="PF23210">
    <property type="entry name" value="HEAT_Maestro_2"/>
    <property type="match status" value="1"/>
</dbReference>
<keyword evidence="1" id="KW-0677">Repeat</keyword>
<feature type="non-terminal residue" evidence="6">
    <location>
        <position position="962"/>
    </location>
</feature>
<protein>
    <submittedName>
        <fullName evidence="6">MROH5 isoform 5</fullName>
    </submittedName>
</protein>
<dbReference type="PANTHER" id="PTHR23120">
    <property type="entry name" value="MAESTRO-RELATED HEAT DOMAIN-CONTAINING"/>
    <property type="match status" value="1"/>
</dbReference>
<feature type="compositionally biased region" description="Polar residues" evidence="2">
    <location>
        <begin position="20"/>
        <end position="36"/>
    </location>
</feature>
<evidence type="ECO:0000259" key="3">
    <source>
        <dbReference type="Pfam" id="PF21047"/>
    </source>
</evidence>
<dbReference type="InterPro" id="IPR056282">
    <property type="entry name" value="MROH2B-like_N_HEAT"/>
</dbReference>
<dbReference type="Pfam" id="PF23221">
    <property type="entry name" value="HEAT_MROH2B_1st"/>
    <property type="match status" value="1"/>
</dbReference>
<comment type="caution">
    <text evidence="6">The sequence shown here is derived from an EMBL/GenBank/DDBJ whole genome shotgun (WGS) entry which is preliminary data.</text>
</comment>
<name>A0A2J8LFI9_PANTR</name>
<feature type="compositionally biased region" description="Basic and acidic residues" evidence="2">
    <location>
        <begin position="1"/>
        <end position="10"/>
    </location>
</feature>
<feature type="domain" description="MROH2B-like HEAT-repeats" evidence="4">
    <location>
        <begin position="240"/>
        <end position="546"/>
    </location>
</feature>
<feature type="domain" description="Maestro-like HEAT-repeats" evidence="3">
    <location>
        <begin position="552"/>
        <end position="782"/>
    </location>
</feature>